<dbReference type="SUPFAM" id="SSF51735">
    <property type="entry name" value="NAD(P)-binding Rossmann-fold domains"/>
    <property type="match status" value="1"/>
</dbReference>
<gene>
    <name evidence="3" type="ORF">D2T33_15965</name>
</gene>
<name>A0A443IPS4_9RHOB</name>
<dbReference type="Pfam" id="PF01370">
    <property type="entry name" value="Epimerase"/>
    <property type="match status" value="1"/>
</dbReference>
<dbReference type="InterPro" id="IPR036291">
    <property type="entry name" value="NAD(P)-bd_dom_sf"/>
</dbReference>
<feature type="domain" description="NAD-dependent epimerase/dehydratase" evidence="2">
    <location>
        <begin position="6"/>
        <end position="234"/>
    </location>
</feature>
<keyword evidence="4" id="KW-1185">Reference proteome</keyword>
<reference evidence="3 4" key="1">
    <citation type="submission" date="2019-01" db="EMBL/GenBank/DDBJ databases">
        <title>Sinorhodobacter populi sp. nov. isolated from the symptomatic bark tissue of Populus euramericana canker.</title>
        <authorList>
            <person name="Xu G."/>
        </authorList>
    </citation>
    <scope>NUCLEOTIDE SEQUENCE [LARGE SCALE GENOMIC DNA]</scope>
    <source>
        <strain evidence="3 4">2D-5</strain>
    </source>
</reference>
<sequence length="346" mass="38681">MSRCLLLTGAAGFIGFHLARRLLDDGWRVIGLDSLNDYYDVALKEHRRDILTRSPGFRFIHDKVETPGLLRGLMAAERPDTVVHMAAQAGVRHSIESPRDYVEANLIGTYELLEAARATPPRHLLLASTSSVYGANTRMPYRETDKADTQMSFYAATKKAAEAMSHSYAHLYGLPTTMFRFFTVYGPWGRPDMALFKFTRNILQGAPIDVYNNGELRRDFTYIDDLVEAIRRLIGVAPRRPAGPEEVAPGDSLSPVAPWRVVNIGNGSPVPLMDFIRAVEAATGQRAILNMLPMQPGDVPATWADGTLLERLTGYRPRVAVDEGVARFVDWYRDYYAPPRTLPEPD</sequence>
<evidence type="ECO:0000313" key="4">
    <source>
        <dbReference type="Proteomes" id="UP000285710"/>
    </source>
</evidence>
<evidence type="ECO:0000259" key="2">
    <source>
        <dbReference type="Pfam" id="PF01370"/>
    </source>
</evidence>
<reference evidence="3 4" key="2">
    <citation type="submission" date="2019-01" db="EMBL/GenBank/DDBJ databases">
        <authorList>
            <person name="Li Y."/>
        </authorList>
    </citation>
    <scope>NUCLEOTIDE SEQUENCE [LARGE SCALE GENOMIC DNA]</scope>
    <source>
        <strain evidence="3 4">2D-5</strain>
    </source>
</reference>
<dbReference type="InterPro" id="IPR001509">
    <property type="entry name" value="Epimerase_deHydtase"/>
</dbReference>
<evidence type="ECO:0000256" key="1">
    <source>
        <dbReference type="ARBA" id="ARBA00023027"/>
    </source>
</evidence>
<dbReference type="PANTHER" id="PTHR43574">
    <property type="entry name" value="EPIMERASE-RELATED"/>
    <property type="match status" value="1"/>
</dbReference>
<comment type="caution">
    <text evidence="3">The sequence shown here is derived from an EMBL/GenBank/DDBJ whole genome shotgun (WGS) entry which is preliminary data.</text>
</comment>
<dbReference type="AlphaFoldDB" id="A0A443IPS4"/>
<dbReference type="RefSeq" id="WP_128270433.1">
    <property type="nucleotide sequence ID" value="NZ_SAUW01000018.1"/>
</dbReference>
<keyword evidence="1" id="KW-0520">NAD</keyword>
<evidence type="ECO:0000313" key="3">
    <source>
        <dbReference type="EMBL" id="RWR08120.1"/>
    </source>
</evidence>
<accession>A0A443IPS4</accession>
<organism evidence="3 4">
    <name type="scientific">Paenirhodobacter populi</name>
    <dbReference type="NCBI Taxonomy" id="2306993"/>
    <lineage>
        <taxon>Bacteria</taxon>
        <taxon>Pseudomonadati</taxon>
        <taxon>Pseudomonadota</taxon>
        <taxon>Alphaproteobacteria</taxon>
        <taxon>Rhodobacterales</taxon>
        <taxon>Rhodobacter group</taxon>
        <taxon>Paenirhodobacter</taxon>
    </lineage>
</organism>
<proteinExistence type="predicted"/>
<dbReference type="EMBL" id="SAUW01000018">
    <property type="protein sequence ID" value="RWR08120.1"/>
    <property type="molecule type" value="Genomic_DNA"/>
</dbReference>
<dbReference type="Gene3D" id="3.40.50.720">
    <property type="entry name" value="NAD(P)-binding Rossmann-like Domain"/>
    <property type="match status" value="1"/>
</dbReference>
<protein>
    <submittedName>
        <fullName evidence="3">NAD-dependent epimerase/dehydratase family protein</fullName>
    </submittedName>
</protein>
<dbReference type="Proteomes" id="UP000285710">
    <property type="component" value="Unassembled WGS sequence"/>
</dbReference>
<dbReference type="PRINTS" id="PR01713">
    <property type="entry name" value="NUCEPIMERASE"/>
</dbReference>